<gene>
    <name evidence="3" type="ORF">IV203_001567</name>
</gene>
<evidence type="ECO:0000256" key="1">
    <source>
        <dbReference type="SAM" id="MobiDB-lite"/>
    </source>
</evidence>
<comment type="caution">
    <text evidence="3">The sequence shown here is derived from an EMBL/GenBank/DDBJ whole genome shotgun (WGS) entry which is preliminary data.</text>
</comment>
<dbReference type="PROSITE" id="PS50213">
    <property type="entry name" value="FAS1"/>
    <property type="match status" value="2"/>
</dbReference>
<dbReference type="InterPro" id="IPR000782">
    <property type="entry name" value="FAS1_domain"/>
</dbReference>
<accession>A0A9K3L8H6</accession>
<evidence type="ECO:0000259" key="2">
    <source>
        <dbReference type="PROSITE" id="PS50213"/>
    </source>
</evidence>
<dbReference type="GO" id="GO:0005615">
    <property type="term" value="C:extracellular space"/>
    <property type="evidence" value="ECO:0007669"/>
    <property type="project" value="TreeGrafter"/>
</dbReference>
<dbReference type="OrthoDB" id="44517at2759"/>
<organism evidence="3 4">
    <name type="scientific">Nitzschia inconspicua</name>
    <dbReference type="NCBI Taxonomy" id="303405"/>
    <lineage>
        <taxon>Eukaryota</taxon>
        <taxon>Sar</taxon>
        <taxon>Stramenopiles</taxon>
        <taxon>Ochrophyta</taxon>
        <taxon>Bacillariophyta</taxon>
        <taxon>Bacillariophyceae</taxon>
        <taxon>Bacillariophycidae</taxon>
        <taxon>Bacillariales</taxon>
        <taxon>Bacillariaceae</taxon>
        <taxon>Nitzschia</taxon>
    </lineage>
</organism>
<feature type="domain" description="FAS1" evidence="2">
    <location>
        <begin position="38"/>
        <end position="185"/>
    </location>
</feature>
<dbReference type="PANTHER" id="PTHR10900">
    <property type="entry name" value="PERIOSTIN-RELATED"/>
    <property type="match status" value="1"/>
</dbReference>
<dbReference type="InterPro" id="IPR050904">
    <property type="entry name" value="Adhesion/Biosynth-related"/>
</dbReference>
<evidence type="ECO:0000313" key="4">
    <source>
        <dbReference type="Proteomes" id="UP000693970"/>
    </source>
</evidence>
<reference evidence="3" key="2">
    <citation type="submission" date="2021-04" db="EMBL/GenBank/DDBJ databases">
        <authorList>
            <person name="Podell S."/>
        </authorList>
    </citation>
    <scope>NUCLEOTIDE SEQUENCE</scope>
    <source>
        <strain evidence="3">Hildebrandi</strain>
    </source>
</reference>
<dbReference type="PROSITE" id="PS51257">
    <property type="entry name" value="PROKAR_LIPOPROTEIN"/>
    <property type="match status" value="1"/>
</dbReference>
<name>A0A9K3L8H6_9STRA</name>
<dbReference type="Pfam" id="PF02469">
    <property type="entry name" value="Fasciclin"/>
    <property type="match status" value="2"/>
</dbReference>
<feature type="domain" description="FAS1" evidence="2">
    <location>
        <begin position="217"/>
        <end position="362"/>
    </location>
</feature>
<keyword evidence="4" id="KW-1185">Reference proteome</keyword>
<dbReference type="SMART" id="SM00554">
    <property type="entry name" value="FAS1"/>
    <property type="match status" value="2"/>
</dbReference>
<sequence>MSTTMIKKVKCFLGSAAFGIMYSCHKANGQNCSVAGSLPSITDIACSQTEFSTVCTLLNVAGLHGPLDAGGPFTLFLPNNGAFSNLGQDTLDLLTAAESVGILEGVLLDHAVDTDAVILSNDLVCDESIAMLSGEPTTTICTGGEIFQIGQGNLALNQNANLLPKIVEADVLACNGVVHQISNVMLRQGVVGLVSSSNEDEDTDDDPESPVTEPGCTPNIVDLACEDNSLSTLCAALRATQLDGILNQAGPFTVFAPNDDAFLAIGENTVAALLEEDVGLESLKDILLYHVVPNEFILSDDLVCLGELQMANGGFTRTLCHSRSGRRFQIGYGNSYRNYPEIVVPDITDACNGVIHVIDGLILPKPASYRSSGRAEKSGKSDQSNQKTKFKNVKNEKSTQGKQTKQFTVKRTKW</sequence>
<evidence type="ECO:0000313" key="3">
    <source>
        <dbReference type="EMBL" id="KAG7356880.1"/>
    </source>
</evidence>
<reference evidence="3" key="1">
    <citation type="journal article" date="2021" name="Sci. Rep.">
        <title>Diploid genomic architecture of Nitzschia inconspicua, an elite biomass production diatom.</title>
        <authorList>
            <person name="Oliver A."/>
            <person name="Podell S."/>
            <person name="Pinowska A."/>
            <person name="Traller J.C."/>
            <person name="Smith S.R."/>
            <person name="McClure R."/>
            <person name="Beliaev A."/>
            <person name="Bohutskyi P."/>
            <person name="Hill E.A."/>
            <person name="Rabines A."/>
            <person name="Zheng H."/>
            <person name="Allen L.Z."/>
            <person name="Kuo A."/>
            <person name="Grigoriev I.V."/>
            <person name="Allen A.E."/>
            <person name="Hazlebeck D."/>
            <person name="Allen E.E."/>
        </authorList>
    </citation>
    <scope>NUCLEOTIDE SEQUENCE</scope>
    <source>
        <strain evidence="3">Hildebrandi</strain>
    </source>
</reference>
<dbReference type="EMBL" id="JAGRRH010000015">
    <property type="protein sequence ID" value="KAG7356880.1"/>
    <property type="molecule type" value="Genomic_DNA"/>
</dbReference>
<dbReference type="AlphaFoldDB" id="A0A9K3L8H6"/>
<feature type="region of interest" description="Disordered" evidence="1">
    <location>
        <begin position="369"/>
        <end position="414"/>
    </location>
</feature>
<dbReference type="PANTHER" id="PTHR10900:SF77">
    <property type="entry name" value="FI19380P1"/>
    <property type="match status" value="1"/>
</dbReference>
<protein>
    <submittedName>
        <fullName evidence="3">Fasciclin domain containing protein</fullName>
    </submittedName>
</protein>
<dbReference type="Proteomes" id="UP000693970">
    <property type="component" value="Unassembled WGS sequence"/>
</dbReference>
<proteinExistence type="predicted"/>